<dbReference type="Gene3D" id="3.40.33.10">
    <property type="entry name" value="CAP"/>
    <property type="match status" value="1"/>
</dbReference>
<evidence type="ECO:0000256" key="2">
    <source>
        <dbReference type="ARBA" id="ARBA00022729"/>
    </source>
</evidence>
<dbReference type="SUPFAM" id="SSF55797">
    <property type="entry name" value="PR-1-like"/>
    <property type="match status" value="1"/>
</dbReference>
<dbReference type="EMBL" id="JN642525">
    <property type="protein sequence ID" value="AFJ93090.1"/>
    <property type="molecule type" value="mRNA"/>
</dbReference>
<evidence type="ECO:0000256" key="6">
    <source>
        <dbReference type="SAM" id="SignalP"/>
    </source>
</evidence>
<evidence type="ECO:0000259" key="7">
    <source>
        <dbReference type="SMART" id="SM00198"/>
    </source>
</evidence>
<feature type="domain" description="SCP" evidence="7">
    <location>
        <begin position="42"/>
        <end position="172"/>
    </location>
</feature>
<dbReference type="PROSITE" id="PS01010">
    <property type="entry name" value="CRISP_2"/>
    <property type="match status" value="1"/>
</dbReference>
<dbReference type="Pfam" id="PF00188">
    <property type="entry name" value="CAP"/>
    <property type="match status" value="1"/>
</dbReference>
<dbReference type="SMR" id="J7FBF9"/>
<dbReference type="FunFam" id="3.40.33.10:FF:000006">
    <property type="entry name" value="Putative pathogenesis-related protein 1"/>
    <property type="match status" value="1"/>
</dbReference>
<keyword evidence="3" id="KW-0611">Plant defense</keyword>
<dbReference type="PRINTS" id="PR00837">
    <property type="entry name" value="V5TPXLIKE"/>
</dbReference>
<evidence type="ECO:0000313" key="8">
    <source>
        <dbReference type="EMBL" id="AFJ93090.1"/>
    </source>
</evidence>
<sequence length="176" mass="19514">MGNPFTNISSILFLLISSLLFMASSTIASHPAIDTTNPAQQNSPQDFLNAHNHARAQVGVKPLVWNDTIASYALDYARKRYGDCELEHSDGPYGENLAEGWGRLSAVDAVGMWVSEKSCYDYNSNSCVGGECLHYTQVVWRDSTHLGCARLQCHNGWLFVTCNYDPPGNYVGERPY</sequence>
<evidence type="ECO:0000256" key="5">
    <source>
        <dbReference type="ARBA" id="ARBA00023265"/>
    </source>
</evidence>
<organism evidence="8">
    <name type="scientific">Bacopa monnieri</name>
    <name type="common">Herb of grace</name>
    <name type="synonym">Lysimachia monnieri</name>
    <dbReference type="NCBI Taxonomy" id="263974"/>
    <lineage>
        <taxon>Eukaryota</taxon>
        <taxon>Viridiplantae</taxon>
        <taxon>Streptophyta</taxon>
        <taxon>Embryophyta</taxon>
        <taxon>Tracheophyta</taxon>
        <taxon>Spermatophyta</taxon>
        <taxon>Magnoliopsida</taxon>
        <taxon>eudicotyledons</taxon>
        <taxon>Gunneridae</taxon>
        <taxon>Pentapetalae</taxon>
        <taxon>asterids</taxon>
        <taxon>lamiids</taxon>
        <taxon>Lamiales</taxon>
        <taxon>Plantaginaceae</taxon>
        <taxon>Gratioleae</taxon>
        <taxon>Bacopa</taxon>
    </lineage>
</organism>
<dbReference type="AlphaFoldDB" id="J7FBF9"/>
<dbReference type="CDD" id="cd05381">
    <property type="entry name" value="CAP_PR-1"/>
    <property type="match status" value="1"/>
</dbReference>
<keyword evidence="2 6" id="KW-0732">Signal</keyword>
<name>J7FBF9_BACMN</name>
<dbReference type="InterPro" id="IPR018244">
    <property type="entry name" value="Allrgn_V5/Tpx1_CS"/>
</dbReference>
<evidence type="ECO:0000256" key="1">
    <source>
        <dbReference type="ARBA" id="ARBA00009923"/>
    </source>
</evidence>
<accession>J7FBF9</accession>
<dbReference type="InterPro" id="IPR001283">
    <property type="entry name" value="CRISP-related"/>
</dbReference>
<reference evidence="8" key="1">
    <citation type="submission" date="2011-09" db="EMBL/GenBank/DDBJ databases">
        <title>Molecular Characterization of Patogenesis Related protein 1 (PRBM1) from Bacopa monniera.</title>
        <authorList>
            <person name="Vishwakarma R.K."/>
            <person name="Ruby"/>
            <person name="Singh S."/>
            <person name="Santosh Kumar R.J."/>
            <person name="Sonawane P."/>
            <person name="Gupta N."/>
            <person name="Khan B.M."/>
        </authorList>
    </citation>
    <scope>NUCLEOTIDE SEQUENCE</scope>
</reference>
<dbReference type="InterPro" id="IPR014044">
    <property type="entry name" value="CAP_dom"/>
</dbReference>
<comment type="similarity">
    <text evidence="1">Belongs to the CRISP family.</text>
</comment>
<evidence type="ECO:0000256" key="3">
    <source>
        <dbReference type="ARBA" id="ARBA00022821"/>
    </source>
</evidence>
<keyword evidence="4" id="KW-1015">Disulfide bond</keyword>
<keyword evidence="5" id="KW-0568">Pathogenesis-related protein</keyword>
<proteinExistence type="evidence at transcript level"/>
<feature type="chain" id="PRO_5003792477" evidence="6">
    <location>
        <begin position="29"/>
        <end position="176"/>
    </location>
</feature>
<dbReference type="GO" id="GO:0005576">
    <property type="term" value="C:extracellular region"/>
    <property type="evidence" value="ECO:0007669"/>
    <property type="project" value="InterPro"/>
</dbReference>
<dbReference type="SMART" id="SM00198">
    <property type="entry name" value="SCP"/>
    <property type="match status" value="1"/>
</dbReference>
<feature type="signal peptide" evidence="6">
    <location>
        <begin position="1"/>
        <end position="28"/>
    </location>
</feature>
<evidence type="ECO:0000256" key="4">
    <source>
        <dbReference type="ARBA" id="ARBA00023157"/>
    </source>
</evidence>
<dbReference type="PANTHER" id="PTHR10334">
    <property type="entry name" value="CYSTEINE-RICH SECRETORY PROTEIN-RELATED"/>
    <property type="match status" value="1"/>
</dbReference>
<dbReference type="InterPro" id="IPR035940">
    <property type="entry name" value="CAP_sf"/>
</dbReference>
<protein>
    <submittedName>
        <fullName evidence="8">Pathogenesis-related protein 1</fullName>
    </submittedName>
</protein>
<dbReference type="GO" id="GO:0098542">
    <property type="term" value="P:defense response to other organism"/>
    <property type="evidence" value="ECO:0007669"/>
    <property type="project" value="UniProtKB-ARBA"/>
</dbReference>